<proteinExistence type="inferred from homology"/>
<dbReference type="GO" id="GO:0008703">
    <property type="term" value="F:5-amino-6-(5-phosphoribosylamino)uracil reductase activity"/>
    <property type="evidence" value="ECO:0007669"/>
    <property type="project" value="InterPro"/>
</dbReference>
<comment type="catalytic activity">
    <reaction evidence="12">
        <text>2,5-diamino-6-(1-D-ribitylamino)pyrimidin-4(3H)-one 5'-phosphate + NADP(+) = 2,5-diamino-6-(1-D-ribosylamino)pyrimidin-4(3H)-one 5'-phosphate + NADPH + H(+)</text>
        <dbReference type="Rhea" id="RHEA:27278"/>
        <dbReference type="ChEBI" id="CHEBI:15378"/>
        <dbReference type="ChEBI" id="CHEBI:57783"/>
        <dbReference type="ChEBI" id="CHEBI:58349"/>
        <dbReference type="ChEBI" id="CHEBI:58890"/>
        <dbReference type="ChEBI" id="CHEBI:59545"/>
        <dbReference type="EC" id="1.1.1.302"/>
    </reaction>
</comment>
<dbReference type="InterPro" id="IPR050765">
    <property type="entry name" value="Riboflavin_Biosynth_HTPR"/>
</dbReference>
<evidence type="ECO:0000256" key="4">
    <source>
        <dbReference type="ARBA" id="ARBA00012851"/>
    </source>
</evidence>
<evidence type="ECO:0000313" key="15">
    <source>
        <dbReference type="EMBL" id="KAF2737047.1"/>
    </source>
</evidence>
<comment type="similarity">
    <text evidence="3">Belongs to the HTP reductase family.</text>
</comment>
<evidence type="ECO:0000256" key="1">
    <source>
        <dbReference type="ARBA" id="ARBA00003555"/>
    </source>
</evidence>
<evidence type="ECO:0000256" key="12">
    <source>
        <dbReference type="ARBA" id="ARBA00049020"/>
    </source>
</evidence>
<dbReference type="OrthoDB" id="5432at2759"/>
<evidence type="ECO:0000256" key="2">
    <source>
        <dbReference type="ARBA" id="ARBA00005104"/>
    </source>
</evidence>
<dbReference type="EMBL" id="ML996119">
    <property type="protein sequence ID" value="KAF2737047.1"/>
    <property type="molecule type" value="Genomic_DNA"/>
</dbReference>
<dbReference type="SUPFAM" id="SSF53597">
    <property type="entry name" value="Dihydrofolate reductase-like"/>
    <property type="match status" value="1"/>
</dbReference>
<dbReference type="AlphaFoldDB" id="A0A9P4R5A7"/>
<keyword evidence="7" id="KW-0521">NADP</keyword>
<evidence type="ECO:0000256" key="3">
    <source>
        <dbReference type="ARBA" id="ARBA00009723"/>
    </source>
</evidence>
<protein>
    <recommendedName>
        <fullName evidence="5">2,5-diamino-6-ribosylamino-4(3H)-pyrimidinone 5'-phosphate reductase</fullName>
        <ecNumber evidence="4">1.1.1.302</ecNumber>
    </recommendedName>
    <alternativeName>
        <fullName evidence="10">2,5-diamino-6-(5-phospho-D-ribosylamino)pyrimidin-4(3H)-one reductase</fullName>
    </alternativeName>
    <alternativeName>
        <fullName evidence="9">2,5-diamino-6-ribitylamino-4(3H)-pyrimidinone 5'-phosphate synthase</fullName>
    </alternativeName>
</protein>
<reference evidence="15" key="1">
    <citation type="journal article" date="2020" name="Stud. Mycol.">
        <title>101 Dothideomycetes genomes: a test case for predicting lifestyles and emergence of pathogens.</title>
        <authorList>
            <person name="Haridas S."/>
            <person name="Albert R."/>
            <person name="Binder M."/>
            <person name="Bloem J."/>
            <person name="Labutti K."/>
            <person name="Salamov A."/>
            <person name="Andreopoulos B."/>
            <person name="Baker S."/>
            <person name="Barry K."/>
            <person name="Bills G."/>
            <person name="Bluhm B."/>
            <person name="Cannon C."/>
            <person name="Castanera R."/>
            <person name="Culley D."/>
            <person name="Daum C."/>
            <person name="Ezra D."/>
            <person name="Gonzalez J."/>
            <person name="Henrissat B."/>
            <person name="Kuo A."/>
            <person name="Liang C."/>
            <person name="Lipzen A."/>
            <person name="Lutzoni F."/>
            <person name="Magnuson J."/>
            <person name="Mondo S."/>
            <person name="Nolan M."/>
            <person name="Ohm R."/>
            <person name="Pangilinan J."/>
            <person name="Park H.-J."/>
            <person name="Ramirez L."/>
            <person name="Alfaro M."/>
            <person name="Sun H."/>
            <person name="Tritt A."/>
            <person name="Yoshinaga Y."/>
            <person name="Zwiers L.-H."/>
            <person name="Turgeon B."/>
            <person name="Goodwin S."/>
            <person name="Spatafora J."/>
            <person name="Crous P."/>
            <person name="Grigoriev I."/>
        </authorList>
    </citation>
    <scope>NUCLEOTIDE SEQUENCE</scope>
    <source>
        <strain evidence="15">CBS 125425</strain>
    </source>
</reference>
<dbReference type="GO" id="GO:0009231">
    <property type="term" value="P:riboflavin biosynthetic process"/>
    <property type="evidence" value="ECO:0007669"/>
    <property type="project" value="UniProtKB-KW"/>
</dbReference>
<dbReference type="Proteomes" id="UP000799444">
    <property type="component" value="Unassembled WGS sequence"/>
</dbReference>
<feature type="domain" description="Bacterial bifunctional deaminase-reductase C-terminal" evidence="14">
    <location>
        <begin position="107"/>
        <end position="335"/>
    </location>
</feature>
<evidence type="ECO:0000259" key="14">
    <source>
        <dbReference type="Pfam" id="PF01872"/>
    </source>
</evidence>
<keyword evidence="16" id="KW-1185">Reference proteome</keyword>
<dbReference type="Pfam" id="PF01872">
    <property type="entry name" value="RibD_C"/>
    <property type="match status" value="1"/>
</dbReference>
<sequence length="347" mass="37818">MEGTPVWNSESSLVVESPSASSSSNTAQEKGSLINVDPSSNSVEADQQHTNNEPLQYGGVDLPLPDFSSRLRDVLRFSPDHARMLEPHVPSPTTPYKAMTPKESIRVTLTYAQSLDGAIALAPGMQTALSGPESKAMTHHLRSRHDAILIGVGTMLVDNPSLNCRIEGAGGYGGENLEHQPIPVIIDPQCKWDFGWSKVFELAQKGKGRPPIIVHSAPMPRYRKIPLQKAGGVSMHIPRRSFDDHRISWNDIFARLRLEHDIKSVMVEGGGSIIEELLAPENFWMVDSVIVTIAPTWLGKGAVSAAPKDCVQGVHKVAVAKLKDVKWVPLGDDVVMCAKPDVKVPQK</sequence>
<dbReference type="InterPro" id="IPR002734">
    <property type="entry name" value="RibDG_C"/>
</dbReference>
<dbReference type="Gene3D" id="3.40.430.10">
    <property type="entry name" value="Dihydrofolate Reductase, subunit A"/>
    <property type="match status" value="1"/>
</dbReference>
<dbReference type="InterPro" id="IPR024072">
    <property type="entry name" value="DHFR-like_dom_sf"/>
</dbReference>
<evidence type="ECO:0000256" key="11">
    <source>
        <dbReference type="ARBA" id="ARBA00047550"/>
    </source>
</evidence>
<evidence type="ECO:0000256" key="13">
    <source>
        <dbReference type="SAM" id="MobiDB-lite"/>
    </source>
</evidence>
<evidence type="ECO:0000256" key="8">
    <source>
        <dbReference type="ARBA" id="ARBA00023002"/>
    </source>
</evidence>
<comment type="catalytic activity">
    <reaction evidence="11">
        <text>2,5-diamino-6-(1-D-ribitylamino)pyrimidin-4(3H)-one 5'-phosphate + NAD(+) = 2,5-diamino-6-(1-D-ribosylamino)pyrimidin-4(3H)-one 5'-phosphate + NADH + H(+)</text>
        <dbReference type="Rhea" id="RHEA:27274"/>
        <dbReference type="ChEBI" id="CHEBI:15378"/>
        <dbReference type="ChEBI" id="CHEBI:57540"/>
        <dbReference type="ChEBI" id="CHEBI:57945"/>
        <dbReference type="ChEBI" id="CHEBI:58890"/>
        <dbReference type="ChEBI" id="CHEBI:59545"/>
        <dbReference type="EC" id="1.1.1.302"/>
    </reaction>
</comment>
<dbReference type="PANTHER" id="PTHR38011:SF7">
    <property type="entry name" value="2,5-DIAMINO-6-RIBOSYLAMINO-4(3H)-PYRIMIDINONE 5'-PHOSPHATE REDUCTASE"/>
    <property type="match status" value="1"/>
</dbReference>
<evidence type="ECO:0000256" key="5">
    <source>
        <dbReference type="ARBA" id="ARBA00015035"/>
    </source>
</evidence>
<keyword evidence="6" id="KW-0686">Riboflavin biosynthesis</keyword>
<evidence type="ECO:0000313" key="16">
    <source>
        <dbReference type="Proteomes" id="UP000799444"/>
    </source>
</evidence>
<dbReference type="PANTHER" id="PTHR38011">
    <property type="entry name" value="DIHYDROFOLATE REDUCTASE FAMILY PROTEIN (AFU_ORTHOLOGUE AFUA_8G06820)"/>
    <property type="match status" value="1"/>
</dbReference>
<feature type="compositionally biased region" description="Polar residues" evidence="13">
    <location>
        <begin position="37"/>
        <end position="54"/>
    </location>
</feature>
<comment type="pathway">
    <text evidence="2">Cofactor biosynthesis; riboflavin biosynthesis.</text>
</comment>
<evidence type="ECO:0000256" key="7">
    <source>
        <dbReference type="ARBA" id="ARBA00022857"/>
    </source>
</evidence>
<name>A0A9P4R5A7_9PLEO</name>
<feature type="compositionally biased region" description="Low complexity" evidence="13">
    <location>
        <begin position="9"/>
        <end position="24"/>
    </location>
</feature>
<evidence type="ECO:0000256" key="6">
    <source>
        <dbReference type="ARBA" id="ARBA00022619"/>
    </source>
</evidence>
<dbReference type="EC" id="1.1.1.302" evidence="4"/>
<feature type="region of interest" description="Disordered" evidence="13">
    <location>
        <begin position="1"/>
        <end position="58"/>
    </location>
</feature>
<organism evidence="15 16">
    <name type="scientific">Polyplosphaeria fusca</name>
    <dbReference type="NCBI Taxonomy" id="682080"/>
    <lineage>
        <taxon>Eukaryota</taxon>
        <taxon>Fungi</taxon>
        <taxon>Dikarya</taxon>
        <taxon>Ascomycota</taxon>
        <taxon>Pezizomycotina</taxon>
        <taxon>Dothideomycetes</taxon>
        <taxon>Pleosporomycetidae</taxon>
        <taxon>Pleosporales</taxon>
        <taxon>Tetraplosphaeriaceae</taxon>
        <taxon>Polyplosphaeria</taxon>
    </lineage>
</organism>
<gene>
    <name evidence="15" type="ORF">EJ04DRAFT_510607</name>
</gene>
<comment type="caution">
    <text evidence="15">The sequence shown here is derived from an EMBL/GenBank/DDBJ whole genome shotgun (WGS) entry which is preliminary data.</text>
</comment>
<accession>A0A9P4R5A7</accession>
<evidence type="ECO:0000256" key="9">
    <source>
        <dbReference type="ARBA" id="ARBA00030073"/>
    </source>
</evidence>
<comment type="function">
    <text evidence="1">Catalyzes an early step in riboflavin biosynthesis, the NADPH-dependent reduction of the ribose side chain of 2,5-diamino-6-ribosylamino-4(3H)-pyrimidinone 5'-phosphate, yielding 2,5-diamino-6-ribitylamino-4(3H)-pyrimidinone 5'-phosphate.</text>
</comment>
<keyword evidence="8" id="KW-0560">Oxidoreductase</keyword>
<evidence type="ECO:0000256" key="10">
    <source>
        <dbReference type="ARBA" id="ARBA00031630"/>
    </source>
</evidence>